<dbReference type="Gene3D" id="3.40.50.720">
    <property type="entry name" value="NAD(P)-binding Rossmann-like Domain"/>
    <property type="match status" value="1"/>
</dbReference>
<organism evidence="1">
    <name type="scientific">marine metagenome</name>
    <dbReference type="NCBI Taxonomy" id="408172"/>
    <lineage>
        <taxon>unclassified sequences</taxon>
        <taxon>metagenomes</taxon>
        <taxon>ecological metagenomes</taxon>
    </lineage>
</organism>
<protein>
    <submittedName>
        <fullName evidence="1">Uncharacterized protein</fullName>
    </submittedName>
</protein>
<feature type="non-terminal residue" evidence="1">
    <location>
        <position position="104"/>
    </location>
</feature>
<reference evidence="1" key="1">
    <citation type="submission" date="2018-05" db="EMBL/GenBank/DDBJ databases">
        <authorList>
            <person name="Lanie J.A."/>
            <person name="Ng W.-L."/>
            <person name="Kazmierczak K.M."/>
            <person name="Andrzejewski T.M."/>
            <person name="Davidsen T.M."/>
            <person name="Wayne K.J."/>
            <person name="Tettelin H."/>
            <person name="Glass J.I."/>
            <person name="Rusch D."/>
            <person name="Podicherti R."/>
            <person name="Tsui H.-C.T."/>
            <person name="Winkler M.E."/>
        </authorList>
    </citation>
    <scope>NUCLEOTIDE SEQUENCE</scope>
</reference>
<sequence>MAGAKTIILDLSDEAGKLFAKEMCDKGYDVSLTSFDCTDMQEMDNNFSLIIQEYDSPDIFINCSYPRTEDWAKSSFKDITLESFQKNVDMHMNSYAWLARLAAE</sequence>
<dbReference type="InterPro" id="IPR002347">
    <property type="entry name" value="SDR_fam"/>
</dbReference>
<dbReference type="Pfam" id="PF13561">
    <property type="entry name" value="adh_short_C2"/>
    <property type="match status" value="1"/>
</dbReference>
<dbReference type="SUPFAM" id="SSF51735">
    <property type="entry name" value="NAD(P)-binding Rossmann-fold domains"/>
    <property type="match status" value="1"/>
</dbReference>
<accession>A0A382THM3</accession>
<evidence type="ECO:0000313" key="1">
    <source>
        <dbReference type="EMBL" id="SVD20908.1"/>
    </source>
</evidence>
<dbReference type="EMBL" id="UINC01136249">
    <property type="protein sequence ID" value="SVD20908.1"/>
    <property type="molecule type" value="Genomic_DNA"/>
</dbReference>
<dbReference type="InterPro" id="IPR036291">
    <property type="entry name" value="NAD(P)-bd_dom_sf"/>
</dbReference>
<dbReference type="AlphaFoldDB" id="A0A382THM3"/>
<gene>
    <name evidence="1" type="ORF">METZ01_LOCUS373762</name>
</gene>
<proteinExistence type="predicted"/>
<name>A0A382THM3_9ZZZZ</name>